<dbReference type="SMART" id="SM00320">
    <property type="entry name" value="WD40"/>
    <property type="match status" value="6"/>
</dbReference>
<feature type="region of interest" description="Disordered" evidence="5">
    <location>
        <begin position="349"/>
        <end position="380"/>
    </location>
</feature>
<dbReference type="PANTHER" id="PTHR19854">
    <property type="entry name" value="TRANSDUCIN BETA-LIKE 3"/>
    <property type="match status" value="1"/>
</dbReference>
<name>A0A0C9TAD3_PLICR</name>
<dbReference type="PANTHER" id="PTHR19854:SF1">
    <property type="entry name" value="GUANINE NUCLEOTIDE-BINDING PROTEIN SUBUNIT BETA-LIKE PROTEIN 1"/>
    <property type="match status" value="1"/>
</dbReference>
<dbReference type="OrthoDB" id="7668193at2759"/>
<dbReference type="InterPro" id="IPR015943">
    <property type="entry name" value="WD40/YVTN_repeat-like_dom_sf"/>
</dbReference>
<organism evidence="6 7">
    <name type="scientific">Plicaturopsis crispa FD-325 SS-3</name>
    <dbReference type="NCBI Taxonomy" id="944288"/>
    <lineage>
        <taxon>Eukaryota</taxon>
        <taxon>Fungi</taxon>
        <taxon>Dikarya</taxon>
        <taxon>Basidiomycota</taxon>
        <taxon>Agaricomycotina</taxon>
        <taxon>Agaricomycetes</taxon>
        <taxon>Agaricomycetidae</taxon>
        <taxon>Amylocorticiales</taxon>
        <taxon>Amylocorticiaceae</taxon>
        <taxon>Plicatura</taxon>
        <taxon>Plicaturopsis crispa</taxon>
    </lineage>
</organism>
<dbReference type="InterPro" id="IPR036322">
    <property type="entry name" value="WD40_repeat_dom_sf"/>
</dbReference>
<comment type="similarity">
    <text evidence="3">Belongs to the WD repeat ASA1 family.</text>
</comment>
<evidence type="ECO:0000256" key="5">
    <source>
        <dbReference type="SAM" id="MobiDB-lite"/>
    </source>
</evidence>
<keyword evidence="2" id="KW-0677">Repeat</keyword>
<proteinExistence type="inferred from homology"/>
<reference evidence="6 7" key="1">
    <citation type="submission" date="2014-06" db="EMBL/GenBank/DDBJ databases">
        <title>Evolutionary Origins and Diversification of the Mycorrhizal Mutualists.</title>
        <authorList>
            <consortium name="DOE Joint Genome Institute"/>
            <consortium name="Mycorrhizal Genomics Consortium"/>
            <person name="Kohler A."/>
            <person name="Kuo A."/>
            <person name="Nagy L.G."/>
            <person name="Floudas D."/>
            <person name="Copeland A."/>
            <person name="Barry K.W."/>
            <person name="Cichocki N."/>
            <person name="Veneault-Fourrey C."/>
            <person name="LaButti K."/>
            <person name="Lindquist E.A."/>
            <person name="Lipzen A."/>
            <person name="Lundell T."/>
            <person name="Morin E."/>
            <person name="Murat C."/>
            <person name="Riley R."/>
            <person name="Ohm R."/>
            <person name="Sun H."/>
            <person name="Tunlid A."/>
            <person name="Henrissat B."/>
            <person name="Grigoriev I.V."/>
            <person name="Hibbett D.S."/>
            <person name="Martin F."/>
        </authorList>
    </citation>
    <scope>NUCLEOTIDE SEQUENCE [LARGE SCALE GENOMIC DNA]</scope>
    <source>
        <strain evidence="6 7">FD-325 SS-3</strain>
    </source>
</reference>
<evidence type="ECO:0000256" key="1">
    <source>
        <dbReference type="ARBA" id="ARBA00022574"/>
    </source>
</evidence>
<evidence type="ECO:0000256" key="2">
    <source>
        <dbReference type="ARBA" id="ARBA00022737"/>
    </source>
</evidence>
<keyword evidence="1" id="KW-0853">WD repeat</keyword>
<dbReference type="InterPro" id="IPR001680">
    <property type="entry name" value="WD40_rpt"/>
</dbReference>
<accession>A0A0C9TAD3</accession>
<protein>
    <recommendedName>
        <fullName evidence="4">ASTRA-associated protein 1</fullName>
    </recommendedName>
</protein>
<sequence length="403" mass="43801">MSPPPPPSPTHLLRSHSSPLSALSFSADNERIYSGDASGLVVITSTRTLRAMASWNAHTDSVLGVEELGDQVITHGRDNKLHVWKRAQEPQIKVGSSAAAPGLRSPTLCYSMDVNALNYCRFSLMPLPPSPPSYLKDDSVLIAFPNIVDSSLADIWALPSQRRLHAAIGSEGVASLPTPETLADGRGPNKTGIIMSLHLFTPSSSSELRLICAYEDGGVALWRFSKADKETSVEGVGWETVWRTKLHVESIMAMAVARDHKLALTVSADHLIGRYDLEAAEKPGADIQSACVAHRTKYPGNSAIAIRDDGRVCAVGGWDGKIRLYSTRSLKPLGTLDYHKSACQSLSFAHSASTSHPRESIDDSSEDEDGMSDREISERSRWLVGGGKDNRVSIWTLMDFEKK</sequence>
<evidence type="ECO:0000313" key="6">
    <source>
        <dbReference type="EMBL" id="KII85233.1"/>
    </source>
</evidence>
<dbReference type="EMBL" id="KN832568">
    <property type="protein sequence ID" value="KII85233.1"/>
    <property type="molecule type" value="Genomic_DNA"/>
</dbReference>
<dbReference type="AlphaFoldDB" id="A0A0C9TAD3"/>
<dbReference type="SUPFAM" id="SSF50978">
    <property type="entry name" value="WD40 repeat-like"/>
    <property type="match status" value="1"/>
</dbReference>
<gene>
    <name evidence="6" type="ORF">PLICRDRAFT_116623</name>
</gene>
<evidence type="ECO:0000256" key="4">
    <source>
        <dbReference type="ARBA" id="ARBA00040563"/>
    </source>
</evidence>
<keyword evidence="7" id="KW-1185">Reference proteome</keyword>
<dbReference type="Pfam" id="PF00400">
    <property type="entry name" value="WD40"/>
    <property type="match status" value="2"/>
</dbReference>
<feature type="compositionally biased region" description="Basic and acidic residues" evidence="5">
    <location>
        <begin position="371"/>
        <end position="380"/>
    </location>
</feature>
<evidence type="ECO:0000256" key="3">
    <source>
        <dbReference type="ARBA" id="ARBA00037931"/>
    </source>
</evidence>
<dbReference type="Gene3D" id="2.130.10.10">
    <property type="entry name" value="YVTN repeat-like/Quinoprotein amine dehydrogenase"/>
    <property type="match status" value="2"/>
</dbReference>
<evidence type="ECO:0000313" key="7">
    <source>
        <dbReference type="Proteomes" id="UP000053263"/>
    </source>
</evidence>
<dbReference type="HOGENOM" id="CLU_041940_0_2_1"/>
<dbReference type="Proteomes" id="UP000053263">
    <property type="component" value="Unassembled WGS sequence"/>
</dbReference>